<evidence type="ECO:0000313" key="2">
    <source>
        <dbReference type="EMBL" id="SEB81800.1"/>
    </source>
</evidence>
<dbReference type="Proteomes" id="UP000183561">
    <property type="component" value="Unassembled WGS sequence"/>
</dbReference>
<dbReference type="PANTHER" id="PTHR43802:SF1">
    <property type="entry name" value="IP11341P-RELATED"/>
    <property type="match status" value="1"/>
</dbReference>
<dbReference type="SUPFAM" id="SSF52096">
    <property type="entry name" value="ClpP/crotonase"/>
    <property type="match status" value="1"/>
</dbReference>
<dbReference type="CDD" id="cd06558">
    <property type="entry name" value="crotonase-like"/>
    <property type="match status" value="1"/>
</dbReference>
<accession>A0A1H4MFB5</accession>
<dbReference type="AlphaFoldDB" id="A0A1H4MFB5"/>
<dbReference type="RefSeq" id="WP_072948671.1">
    <property type="nucleotide sequence ID" value="NZ_FNSV01000005.1"/>
</dbReference>
<comment type="similarity">
    <text evidence="1">Belongs to the enoyl-CoA hydratase/isomerase family.</text>
</comment>
<keyword evidence="3" id="KW-1185">Reference proteome</keyword>
<dbReference type="EMBL" id="FNSV01000005">
    <property type="protein sequence ID" value="SEB81800.1"/>
    <property type="molecule type" value="Genomic_DNA"/>
</dbReference>
<gene>
    <name evidence="2" type="ORF">SAMN04490239_1786</name>
</gene>
<evidence type="ECO:0000256" key="1">
    <source>
        <dbReference type="ARBA" id="ARBA00005254"/>
    </source>
</evidence>
<protein>
    <submittedName>
        <fullName evidence="2">Enoyl-CoA hydratase/carnithine racemase</fullName>
    </submittedName>
</protein>
<dbReference type="InterPro" id="IPR001753">
    <property type="entry name" value="Enoyl-CoA_hydra/iso"/>
</dbReference>
<dbReference type="Pfam" id="PF00378">
    <property type="entry name" value="ECH_1"/>
    <property type="match status" value="1"/>
</dbReference>
<dbReference type="OrthoDB" id="9790967at2"/>
<name>A0A1H4MFB5_9NOCA</name>
<dbReference type="PANTHER" id="PTHR43802">
    <property type="entry name" value="ENOYL-COA HYDRATASE"/>
    <property type="match status" value="1"/>
</dbReference>
<reference evidence="3" key="1">
    <citation type="submission" date="2016-10" db="EMBL/GenBank/DDBJ databases">
        <authorList>
            <person name="Varghese N."/>
            <person name="Submissions S."/>
        </authorList>
    </citation>
    <scope>NUCLEOTIDE SEQUENCE [LARGE SCALE GENOMIC DNA]</scope>
    <source>
        <strain evidence="3">DSM 44498</strain>
    </source>
</reference>
<evidence type="ECO:0000313" key="3">
    <source>
        <dbReference type="Proteomes" id="UP000183561"/>
    </source>
</evidence>
<dbReference type="Gene3D" id="3.90.226.10">
    <property type="entry name" value="2-enoyl-CoA Hydratase, Chain A, domain 1"/>
    <property type="match status" value="1"/>
</dbReference>
<dbReference type="InterPro" id="IPR029045">
    <property type="entry name" value="ClpP/crotonase-like_dom_sf"/>
</dbReference>
<organism evidence="2 3">
    <name type="scientific">Rhodococcus koreensis</name>
    <dbReference type="NCBI Taxonomy" id="99653"/>
    <lineage>
        <taxon>Bacteria</taxon>
        <taxon>Bacillati</taxon>
        <taxon>Actinomycetota</taxon>
        <taxon>Actinomycetes</taxon>
        <taxon>Mycobacteriales</taxon>
        <taxon>Nocardiaceae</taxon>
        <taxon>Rhodococcus</taxon>
    </lineage>
</organism>
<proteinExistence type="inferred from homology"/>
<sequence>MVEDTVSYESVDNIAIITINRPGKKNAVNSVAAVGLEDAWLRFDRSEDRVAVLTGSEGNFTVGVDVTDPPTTSAWAPHLGPSTNKPIIAAIDGWCVGAGMILLQQADLSVATTNAKFRYPEARLGLSRGLAAGLATKIPHKLAMEILLLGHVLGPDTLFRAGLVNKVVGPGEVLDVALGWAGEIAASDADAVRFIKEGVLATVPRGAGEHGEHARWLAAQLPGNQRLMGGGLSLAELKGL</sequence>
<dbReference type="GO" id="GO:0003824">
    <property type="term" value="F:catalytic activity"/>
    <property type="evidence" value="ECO:0007669"/>
    <property type="project" value="UniProtKB-ARBA"/>
</dbReference>